<organism evidence="2 3">
    <name type="scientific">Popillia japonica</name>
    <name type="common">Japanese beetle</name>
    <dbReference type="NCBI Taxonomy" id="7064"/>
    <lineage>
        <taxon>Eukaryota</taxon>
        <taxon>Metazoa</taxon>
        <taxon>Ecdysozoa</taxon>
        <taxon>Arthropoda</taxon>
        <taxon>Hexapoda</taxon>
        <taxon>Insecta</taxon>
        <taxon>Pterygota</taxon>
        <taxon>Neoptera</taxon>
        <taxon>Endopterygota</taxon>
        <taxon>Coleoptera</taxon>
        <taxon>Polyphaga</taxon>
        <taxon>Scarabaeiformia</taxon>
        <taxon>Scarabaeidae</taxon>
        <taxon>Rutelinae</taxon>
        <taxon>Popillia</taxon>
    </lineage>
</organism>
<accession>A0AAW1L636</accession>
<dbReference type="AlphaFoldDB" id="A0AAW1L636"/>
<protein>
    <submittedName>
        <fullName evidence="2">Uncharacterized protein</fullName>
    </submittedName>
</protein>
<keyword evidence="3" id="KW-1185">Reference proteome</keyword>
<gene>
    <name evidence="2" type="ORF">QE152_g16979</name>
</gene>
<dbReference type="Proteomes" id="UP001458880">
    <property type="component" value="Unassembled WGS sequence"/>
</dbReference>
<evidence type="ECO:0000313" key="3">
    <source>
        <dbReference type="Proteomes" id="UP001458880"/>
    </source>
</evidence>
<reference evidence="2 3" key="1">
    <citation type="journal article" date="2024" name="BMC Genomics">
        <title>De novo assembly and annotation of Popillia japonica's genome with initial clues to its potential as an invasive pest.</title>
        <authorList>
            <person name="Cucini C."/>
            <person name="Boschi S."/>
            <person name="Funari R."/>
            <person name="Cardaioli E."/>
            <person name="Iannotti N."/>
            <person name="Marturano G."/>
            <person name="Paoli F."/>
            <person name="Bruttini M."/>
            <person name="Carapelli A."/>
            <person name="Frati F."/>
            <person name="Nardi F."/>
        </authorList>
    </citation>
    <scope>NUCLEOTIDE SEQUENCE [LARGE SCALE GENOMIC DNA]</scope>
    <source>
        <strain evidence="2">DMR45628</strain>
    </source>
</reference>
<feature type="compositionally biased region" description="Acidic residues" evidence="1">
    <location>
        <begin position="60"/>
        <end position="83"/>
    </location>
</feature>
<dbReference type="EMBL" id="JASPKY010000166">
    <property type="protein sequence ID" value="KAK9728848.1"/>
    <property type="molecule type" value="Genomic_DNA"/>
</dbReference>
<name>A0AAW1L636_POPJA</name>
<feature type="region of interest" description="Disordered" evidence="1">
    <location>
        <begin position="60"/>
        <end position="86"/>
    </location>
</feature>
<proteinExistence type="predicted"/>
<sequence length="103" mass="11994">MCWRKSNEVVSELHVIDPTGAATVVIGGDFLINFDDFMNYMDDEVFEMDEYINHFGESEAMDECEESEEIEENEETETNEDSPTDIFERETVVVDNDFTFQEL</sequence>
<evidence type="ECO:0000313" key="2">
    <source>
        <dbReference type="EMBL" id="KAK9728848.1"/>
    </source>
</evidence>
<comment type="caution">
    <text evidence="2">The sequence shown here is derived from an EMBL/GenBank/DDBJ whole genome shotgun (WGS) entry which is preliminary data.</text>
</comment>
<evidence type="ECO:0000256" key="1">
    <source>
        <dbReference type="SAM" id="MobiDB-lite"/>
    </source>
</evidence>